<reference evidence="12" key="1">
    <citation type="journal article" date="2024" name="Algal Res.">
        <title>Biochemical, toxicological and genomic investigation of a high-biomass producing Limnothrix strain isolated from Italian shallow drinking water reservoir.</title>
        <authorList>
            <person name="Simonazzi M."/>
            <person name="Shishido T.K."/>
            <person name="Delbaje E."/>
            <person name="Wahlsten M."/>
            <person name="Fewer D.P."/>
            <person name="Sivonen K."/>
            <person name="Pezzolesi L."/>
            <person name="Pistocchi R."/>
        </authorList>
    </citation>
    <scope>NUCLEOTIDE SEQUENCE [LARGE SCALE GENOMIC DNA]</scope>
    <source>
        <strain evidence="12">LRLZ20PSL1</strain>
    </source>
</reference>
<evidence type="ECO:0000256" key="1">
    <source>
        <dbReference type="ARBA" id="ARBA00008761"/>
    </source>
</evidence>
<comment type="similarity">
    <text evidence="1">In the C-terminal section; belongs to the transposase 35 family.</text>
</comment>
<name>A0ABW7C8R7_9CYAN</name>
<comment type="caution">
    <text evidence="11">The sequence shown here is derived from an EMBL/GenBank/DDBJ whole genome shotgun (WGS) entry which is preliminary data.</text>
</comment>
<evidence type="ECO:0000256" key="4">
    <source>
        <dbReference type="ARBA" id="ARBA00022723"/>
    </source>
</evidence>
<dbReference type="Proteomes" id="UP001604335">
    <property type="component" value="Unassembled WGS sequence"/>
</dbReference>
<keyword evidence="11" id="KW-0255">Endonuclease</keyword>
<evidence type="ECO:0000256" key="5">
    <source>
        <dbReference type="ARBA" id="ARBA00022833"/>
    </source>
</evidence>
<sequence length="439" mass="49708">MGKRGRDSEGTWLTKRKGTSPALLGRLFRSTPLMMLVMKARFRYRIYPNRLQRLMLAKTFGCARVVYNDAIRLRQELYQQGEKVSDTEIQKRVITQAKLTVEREWLSEVASVPLVQSLQDAHLAFRNFFKSLKGERKGRKIGFPKFKKKHSTQSIRFTTNGFSVKPNSVYLAKIGCVRVKWSRELPSDPSSVTIIKDAADRYFASFVCEVDLIALKAINDGVGIDLGLTTFATLSTGEKVLSPKPLAKSLKRLRRAQKSLSRKVKGSNRRNRARRKVARIHARIKDQRTDFLHKLSTRIVRENQAIVLEDLNVSGMVKNRKLSRAISDAGWYSFRQMIEGKSIRYGRDFQVISRWEPTSQRCSSCGQLGGKKTLDVREWVCMHCGAIHDRDVNAAINIKVAGGQSETQNGRGGQRKSSSLVAADEASTRGLVEQLRLFA</sequence>
<protein>
    <submittedName>
        <fullName evidence="11">RNA-guided endonuclease TnpB family protein</fullName>
    </submittedName>
</protein>
<keyword evidence="12" id="KW-1185">Reference proteome</keyword>
<keyword evidence="5" id="KW-0862">Zinc</keyword>
<evidence type="ECO:0000259" key="9">
    <source>
        <dbReference type="Pfam" id="PF07282"/>
    </source>
</evidence>
<dbReference type="Pfam" id="PF07282">
    <property type="entry name" value="Cas12f1-like_TNB"/>
    <property type="match status" value="1"/>
</dbReference>
<dbReference type="InterPro" id="IPR010095">
    <property type="entry name" value="Cas12f1-like_TNB"/>
</dbReference>
<organism evidence="11 12">
    <name type="scientific">Limnothrix redekei LRLZ20PSL1</name>
    <dbReference type="NCBI Taxonomy" id="3112953"/>
    <lineage>
        <taxon>Bacteria</taxon>
        <taxon>Bacillati</taxon>
        <taxon>Cyanobacteriota</taxon>
        <taxon>Cyanophyceae</taxon>
        <taxon>Pseudanabaenales</taxon>
        <taxon>Pseudanabaenaceae</taxon>
        <taxon>Limnothrix</taxon>
    </lineage>
</organism>
<dbReference type="InterPro" id="IPR021027">
    <property type="entry name" value="Transposase_put_HTH"/>
</dbReference>
<dbReference type="PANTHER" id="PTHR30405">
    <property type="entry name" value="TRANSPOSASE"/>
    <property type="match status" value="1"/>
</dbReference>
<evidence type="ECO:0000313" key="11">
    <source>
        <dbReference type="EMBL" id="MFG3817575.1"/>
    </source>
</evidence>
<feature type="domain" description="Transposase putative helix-turn-helix" evidence="10">
    <location>
        <begin position="38"/>
        <end position="83"/>
    </location>
</feature>
<keyword evidence="11" id="KW-0540">Nuclease</keyword>
<accession>A0ABW7C8R7</accession>
<comment type="similarity">
    <text evidence="2">In the N-terminal section; belongs to the transposase 2 family.</text>
</comment>
<evidence type="ECO:0000256" key="6">
    <source>
        <dbReference type="ARBA" id="ARBA00023125"/>
    </source>
</evidence>
<keyword evidence="11" id="KW-0378">Hydrolase</keyword>
<keyword evidence="6" id="KW-0238">DNA-binding</keyword>
<dbReference type="InterPro" id="IPR001959">
    <property type="entry name" value="Transposase"/>
</dbReference>
<keyword evidence="7" id="KW-0233">DNA recombination</keyword>
<dbReference type="NCBIfam" id="NF040570">
    <property type="entry name" value="guided_TnpB"/>
    <property type="match status" value="1"/>
</dbReference>
<evidence type="ECO:0000259" key="8">
    <source>
        <dbReference type="Pfam" id="PF01385"/>
    </source>
</evidence>
<dbReference type="GO" id="GO:0004519">
    <property type="term" value="F:endonuclease activity"/>
    <property type="evidence" value="ECO:0007669"/>
    <property type="project" value="UniProtKB-KW"/>
</dbReference>
<dbReference type="InterPro" id="IPR051399">
    <property type="entry name" value="RNA-guided_DNA_endo/Transpos"/>
</dbReference>
<keyword evidence="3" id="KW-0815">Transposition</keyword>
<dbReference type="EMBL" id="JAZAQF010000049">
    <property type="protein sequence ID" value="MFG3817575.1"/>
    <property type="molecule type" value="Genomic_DNA"/>
</dbReference>
<feature type="domain" description="Cas12f1-like TNB" evidence="9">
    <location>
        <begin position="331"/>
        <end position="398"/>
    </location>
</feature>
<evidence type="ECO:0000259" key="10">
    <source>
        <dbReference type="Pfam" id="PF12323"/>
    </source>
</evidence>
<feature type="domain" description="Probable transposase IS891/IS1136/IS1341" evidence="8">
    <location>
        <begin position="213"/>
        <end position="320"/>
    </location>
</feature>
<keyword evidence="4" id="KW-0479">Metal-binding</keyword>
<evidence type="ECO:0000256" key="3">
    <source>
        <dbReference type="ARBA" id="ARBA00022578"/>
    </source>
</evidence>
<evidence type="ECO:0000313" key="12">
    <source>
        <dbReference type="Proteomes" id="UP001604335"/>
    </source>
</evidence>
<dbReference type="Pfam" id="PF12323">
    <property type="entry name" value="HTH_OrfB_IS605"/>
    <property type="match status" value="1"/>
</dbReference>
<dbReference type="Pfam" id="PF01385">
    <property type="entry name" value="OrfB_IS605"/>
    <property type="match status" value="1"/>
</dbReference>
<dbReference type="PANTHER" id="PTHR30405:SF25">
    <property type="entry name" value="RNA-GUIDED DNA ENDONUCLEASE INSQ-RELATED"/>
    <property type="match status" value="1"/>
</dbReference>
<evidence type="ECO:0000256" key="2">
    <source>
        <dbReference type="ARBA" id="ARBA00011044"/>
    </source>
</evidence>
<evidence type="ECO:0000256" key="7">
    <source>
        <dbReference type="ARBA" id="ARBA00023172"/>
    </source>
</evidence>
<gene>
    <name evidence="11" type="ORF">VPK24_07995</name>
</gene>
<proteinExistence type="inferred from homology"/>
<dbReference type="NCBIfam" id="TIGR01766">
    <property type="entry name" value="IS200/IS605 family accessory protein TnpB-like domain"/>
    <property type="match status" value="1"/>
</dbReference>